<dbReference type="EMBL" id="CP023671">
    <property type="protein sequence ID" value="AYE33450.1"/>
    <property type="molecule type" value="Genomic_DNA"/>
</dbReference>
<feature type="domain" description="Flagellar hook-associated protein FlgK helical" evidence="9">
    <location>
        <begin position="103"/>
        <end position="238"/>
    </location>
</feature>
<reference evidence="11" key="2">
    <citation type="submission" date="2022-06" db="EMBL/GenBank/DDBJ databases">
        <authorList>
            <person name="Holder M.E."/>
            <person name="Ajami N.J."/>
            <person name="Petrosino J.F."/>
        </authorList>
    </citation>
    <scope>NUCLEOTIDE SEQUENCE</scope>
    <source>
        <strain evidence="11">RMA 8861</strain>
    </source>
</reference>
<evidence type="ECO:0000256" key="6">
    <source>
        <dbReference type="ARBA" id="ARBA00023143"/>
    </source>
</evidence>
<dbReference type="GO" id="GO:0005576">
    <property type="term" value="C:extracellular region"/>
    <property type="evidence" value="ECO:0007669"/>
    <property type="project" value="UniProtKB-SubCell"/>
</dbReference>
<evidence type="ECO:0000259" key="8">
    <source>
        <dbReference type="Pfam" id="PF06429"/>
    </source>
</evidence>
<sequence length="611" mass="68068">MSGLLSTFNIAKRGMNVQQKALDVTSHNIANLNTKGYTRQRVKVETTRPFGGTGMNASVQAGQLGTGAQVQAIERVRDTFLDYQIRNENSVLGRYDARNNFLYQVESVFNEPSDTGISTLMGKFFDSFQELSKQPSSSNARTVVAQQTAALTDALNNTYSKLEDLQKNTQERLKSDVVEINSLLNQLDRSNQEILNVSVSGNSPNDLMDKRDTLLDQLSYKFNLKVDKREFNGIDISPQDTGVVKLTNFITSSPNTDVARLSYISDISKDPQDIFNDTYIITYYKKGSMDSEENKQTLKITGLSPEQIKEIEDNRIIWASKDGQAIKADGYPIKDGSTINASELMLFEPTTGELSGLVSVQKDIKDYMDQLNKLAKSIAFSVNAIHSGMSNPLNDGGEVERDYLPFFVNKDVAKYNNSNLLTNLEKTLYSEEEITAKNISINREILEDVMKIKTRTNDDKFGYPDQNTIDGEADGARALAIAQIRDSVIKIQDINETIVSRKDMFDPTKGGSLLQDNGLKILNSSSGMRVGAYFKDTIDRLGVQTQEAKRMVSNQEDLLFSLEETKESISGVSSDDEMADLVKFQHAYNANAKIISTIDELLDVIVNGLKR</sequence>
<dbReference type="Pfam" id="PF22638">
    <property type="entry name" value="FlgK_D1"/>
    <property type="match status" value="1"/>
</dbReference>
<dbReference type="OrthoDB" id="9802553at2"/>
<keyword evidence="10" id="KW-0969">Cilium</keyword>
<keyword evidence="6" id="KW-0975">Bacterial flagellum</keyword>
<dbReference type="InterPro" id="IPR010930">
    <property type="entry name" value="Flg_bb/hook_C_dom"/>
</dbReference>
<reference evidence="10 12" key="1">
    <citation type="submission" date="2017-09" db="EMBL/GenBank/DDBJ databases">
        <authorList>
            <person name="Thomas P."/>
            <person name="Seyboldt C."/>
        </authorList>
    </citation>
    <scope>NUCLEOTIDE SEQUENCE [LARGE SCALE GENOMIC DNA]</scope>
    <source>
        <strain evidence="10 12">DSM 7534</strain>
    </source>
</reference>
<dbReference type="InterPro" id="IPR001444">
    <property type="entry name" value="Flag_bb_rod_N"/>
</dbReference>
<evidence type="ECO:0000313" key="10">
    <source>
        <dbReference type="EMBL" id="AYE33450.1"/>
    </source>
</evidence>
<dbReference type="AlphaFoldDB" id="A0A9N7PI89"/>
<gene>
    <name evidence="11" type="primary">flgK</name>
    <name evidence="10" type="ORF">CP523_02705</name>
    <name evidence="11" type="ORF">NH397_11040</name>
</gene>
<keyword evidence="10" id="KW-0282">Flagellum</keyword>
<name>A0A9N7PI89_CLOSE</name>
<dbReference type="EMBL" id="CP099799">
    <property type="protein sequence ID" value="USS00029.1"/>
    <property type="molecule type" value="Genomic_DNA"/>
</dbReference>
<protein>
    <recommendedName>
        <fullName evidence="4">Flagellar hook-associated protein 1</fullName>
    </recommendedName>
</protein>
<evidence type="ECO:0000256" key="5">
    <source>
        <dbReference type="ARBA" id="ARBA00022525"/>
    </source>
</evidence>
<organism evidence="10 12">
    <name type="scientific">Clostridium septicum</name>
    <dbReference type="NCBI Taxonomy" id="1504"/>
    <lineage>
        <taxon>Bacteria</taxon>
        <taxon>Bacillati</taxon>
        <taxon>Bacillota</taxon>
        <taxon>Clostridia</taxon>
        <taxon>Eubacteriales</taxon>
        <taxon>Clostridiaceae</taxon>
        <taxon>Clostridium</taxon>
    </lineage>
</organism>
<dbReference type="GeneID" id="303559588"/>
<dbReference type="GO" id="GO:0009424">
    <property type="term" value="C:bacterial-type flagellum hook"/>
    <property type="evidence" value="ECO:0007669"/>
    <property type="project" value="InterPro"/>
</dbReference>
<evidence type="ECO:0000256" key="2">
    <source>
        <dbReference type="ARBA" id="ARBA00004613"/>
    </source>
</evidence>
<dbReference type="Pfam" id="PF00460">
    <property type="entry name" value="Flg_bb_rod"/>
    <property type="match status" value="1"/>
</dbReference>
<comment type="similarity">
    <text evidence="3">Belongs to the flagella basal body rod proteins family.</text>
</comment>
<dbReference type="PANTHER" id="PTHR30033">
    <property type="entry name" value="FLAGELLAR HOOK-ASSOCIATED PROTEIN 1"/>
    <property type="match status" value="1"/>
</dbReference>
<evidence type="ECO:0000313" key="12">
    <source>
        <dbReference type="Proteomes" id="UP000280586"/>
    </source>
</evidence>
<feature type="domain" description="Flagellar basal body rod protein N-terminal" evidence="7">
    <location>
        <begin position="9"/>
        <end position="38"/>
    </location>
</feature>
<evidence type="ECO:0000259" key="7">
    <source>
        <dbReference type="Pfam" id="PF00460"/>
    </source>
</evidence>
<dbReference type="SUPFAM" id="SSF64518">
    <property type="entry name" value="Phase 1 flagellin"/>
    <property type="match status" value="1"/>
</dbReference>
<proteinExistence type="inferred from homology"/>
<dbReference type="GO" id="GO:0005198">
    <property type="term" value="F:structural molecule activity"/>
    <property type="evidence" value="ECO:0007669"/>
    <property type="project" value="InterPro"/>
</dbReference>
<dbReference type="Proteomes" id="UP001055437">
    <property type="component" value="Chromosome"/>
</dbReference>
<dbReference type="KEGG" id="csep:CP523_02705"/>
<dbReference type="NCBIfam" id="TIGR02492">
    <property type="entry name" value="flgK_ends"/>
    <property type="match status" value="1"/>
</dbReference>
<keyword evidence="13" id="KW-1185">Reference proteome</keyword>
<evidence type="ECO:0000256" key="1">
    <source>
        <dbReference type="ARBA" id="ARBA00004365"/>
    </source>
</evidence>
<accession>A0A9N7PI89</accession>
<evidence type="ECO:0000313" key="11">
    <source>
        <dbReference type="EMBL" id="USS00029.1"/>
    </source>
</evidence>
<evidence type="ECO:0000256" key="3">
    <source>
        <dbReference type="ARBA" id="ARBA00009677"/>
    </source>
</evidence>
<dbReference type="InterPro" id="IPR053927">
    <property type="entry name" value="FlgK_helical"/>
</dbReference>
<keyword evidence="5" id="KW-0964">Secreted</keyword>
<evidence type="ECO:0000259" key="9">
    <source>
        <dbReference type="Pfam" id="PF22638"/>
    </source>
</evidence>
<dbReference type="GO" id="GO:0044780">
    <property type="term" value="P:bacterial-type flagellum assembly"/>
    <property type="evidence" value="ECO:0007669"/>
    <property type="project" value="InterPro"/>
</dbReference>
<evidence type="ECO:0000256" key="4">
    <source>
        <dbReference type="ARBA" id="ARBA00016244"/>
    </source>
</evidence>
<dbReference type="InterPro" id="IPR002371">
    <property type="entry name" value="FlgK"/>
</dbReference>
<evidence type="ECO:0000313" key="13">
    <source>
        <dbReference type="Proteomes" id="UP001055437"/>
    </source>
</evidence>
<feature type="domain" description="Flagellar basal-body/hook protein C-terminal" evidence="8">
    <location>
        <begin position="569"/>
        <end position="606"/>
    </location>
</feature>
<dbReference type="RefSeq" id="WP_066676952.1">
    <property type="nucleotide sequence ID" value="NZ_CABMIZ010000021.1"/>
</dbReference>
<dbReference type="Proteomes" id="UP000280586">
    <property type="component" value="Chromosome"/>
</dbReference>
<dbReference type="PANTHER" id="PTHR30033:SF1">
    <property type="entry name" value="FLAGELLAR HOOK-ASSOCIATED PROTEIN 1"/>
    <property type="match status" value="1"/>
</dbReference>
<keyword evidence="10" id="KW-0966">Cell projection</keyword>
<dbReference type="Pfam" id="PF06429">
    <property type="entry name" value="Flg_bbr_C"/>
    <property type="match status" value="1"/>
</dbReference>
<comment type="subcellular location">
    <subcellularLocation>
        <location evidence="1">Bacterial flagellum</location>
    </subcellularLocation>
    <subcellularLocation>
        <location evidence="2">Secreted</location>
    </subcellularLocation>
</comment>